<keyword evidence="8" id="KW-1185">Reference proteome</keyword>
<keyword evidence="4" id="KW-0663">Pyridoxal phosphate</keyword>
<evidence type="ECO:0000256" key="4">
    <source>
        <dbReference type="ARBA" id="ARBA00022898"/>
    </source>
</evidence>
<feature type="domain" description="Aminotransferase class I/classII large" evidence="6">
    <location>
        <begin position="26"/>
        <end position="219"/>
    </location>
</feature>
<dbReference type="InterPro" id="IPR050087">
    <property type="entry name" value="AON_synthase_class-II"/>
</dbReference>
<name>A0ABR2ZMF3_9AGAR</name>
<dbReference type="PANTHER" id="PTHR13693:SF77">
    <property type="entry name" value="8-AMINO-7-OXONONANOATE SYNTHASE"/>
    <property type="match status" value="1"/>
</dbReference>
<feature type="compositionally biased region" description="Basic residues" evidence="5">
    <location>
        <begin position="242"/>
        <end position="254"/>
    </location>
</feature>
<dbReference type="PANTHER" id="PTHR13693">
    <property type="entry name" value="CLASS II AMINOTRANSFERASE/8-AMINO-7-OXONONANOATE SYNTHASE"/>
    <property type="match status" value="1"/>
</dbReference>
<comment type="caution">
    <text evidence="7">The sequence shown here is derived from an EMBL/GenBank/DDBJ whole genome shotgun (WGS) entry which is preliminary data.</text>
</comment>
<evidence type="ECO:0000256" key="3">
    <source>
        <dbReference type="ARBA" id="ARBA00022679"/>
    </source>
</evidence>
<dbReference type="InterPro" id="IPR004839">
    <property type="entry name" value="Aminotransferase_I/II_large"/>
</dbReference>
<gene>
    <name evidence="7" type="ORF">AAF712_010572</name>
</gene>
<evidence type="ECO:0000256" key="5">
    <source>
        <dbReference type="SAM" id="MobiDB-lite"/>
    </source>
</evidence>
<evidence type="ECO:0000259" key="6">
    <source>
        <dbReference type="Pfam" id="PF00155"/>
    </source>
</evidence>
<evidence type="ECO:0000313" key="7">
    <source>
        <dbReference type="EMBL" id="KAL0062533.1"/>
    </source>
</evidence>
<dbReference type="Gene3D" id="3.40.640.10">
    <property type="entry name" value="Type I PLP-dependent aspartate aminotransferase-like (Major domain)"/>
    <property type="match status" value="1"/>
</dbReference>
<dbReference type="EMBL" id="JBBXMP010000102">
    <property type="protein sequence ID" value="KAL0062533.1"/>
    <property type="molecule type" value="Genomic_DNA"/>
</dbReference>
<comment type="similarity">
    <text evidence="2">Belongs to the class-II pyridoxal-phosphate-dependent aminotransferase family. BioF subfamily.</text>
</comment>
<proteinExistence type="inferred from homology"/>
<dbReference type="InterPro" id="IPR015424">
    <property type="entry name" value="PyrdxlP-dep_Trfase"/>
</dbReference>
<evidence type="ECO:0000313" key="8">
    <source>
        <dbReference type="Proteomes" id="UP001437256"/>
    </source>
</evidence>
<protein>
    <recommendedName>
        <fullName evidence="6">Aminotransferase class I/classII large domain-containing protein</fullName>
    </recommendedName>
</protein>
<dbReference type="Proteomes" id="UP001437256">
    <property type="component" value="Unassembled WGS sequence"/>
</dbReference>
<keyword evidence="3" id="KW-0808">Transferase</keyword>
<comment type="cofactor">
    <cofactor evidence="1">
        <name>pyridoxal 5'-phosphate</name>
        <dbReference type="ChEBI" id="CHEBI:597326"/>
    </cofactor>
</comment>
<organism evidence="7 8">
    <name type="scientific">Marasmius tenuissimus</name>
    <dbReference type="NCBI Taxonomy" id="585030"/>
    <lineage>
        <taxon>Eukaryota</taxon>
        <taxon>Fungi</taxon>
        <taxon>Dikarya</taxon>
        <taxon>Basidiomycota</taxon>
        <taxon>Agaricomycotina</taxon>
        <taxon>Agaricomycetes</taxon>
        <taxon>Agaricomycetidae</taxon>
        <taxon>Agaricales</taxon>
        <taxon>Marasmiineae</taxon>
        <taxon>Marasmiaceae</taxon>
        <taxon>Marasmius</taxon>
    </lineage>
</organism>
<reference evidence="7 8" key="1">
    <citation type="submission" date="2024-05" db="EMBL/GenBank/DDBJ databases">
        <title>A draft genome resource for the thread blight pathogen Marasmius tenuissimus strain MS-2.</title>
        <authorList>
            <person name="Yulfo-Soto G.E."/>
            <person name="Baruah I.K."/>
            <person name="Amoako-Attah I."/>
            <person name="Bukari Y."/>
            <person name="Meinhardt L.W."/>
            <person name="Bailey B.A."/>
            <person name="Cohen S.P."/>
        </authorList>
    </citation>
    <scope>NUCLEOTIDE SEQUENCE [LARGE SCALE GENOMIC DNA]</scope>
    <source>
        <strain evidence="7 8">MS-2</strain>
    </source>
</reference>
<evidence type="ECO:0000256" key="1">
    <source>
        <dbReference type="ARBA" id="ARBA00001933"/>
    </source>
</evidence>
<evidence type="ECO:0000256" key="2">
    <source>
        <dbReference type="ARBA" id="ARBA00010008"/>
    </source>
</evidence>
<dbReference type="SUPFAM" id="SSF53383">
    <property type="entry name" value="PLP-dependent transferases"/>
    <property type="match status" value="1"/>
</dbReference>
<dbReference type="InterPro" id="IPR015421">
    <property type="entry name" value="PyrdxlP-dep_Trfase_major"/>
</dbReference>
<feature type="region of interest" description="Disordered" evidence="5">
    <location>
        <begin position="234"/>
        <end position="254"/>
    </location>
</feature>
<dbReference type="Pfam" id="PF00155">
    <property type="entry name" value="Aminotran_1_2"/>
    <property type="match status" value="1"/>
</dbReference>
<sequence>MHGDFVPLKKISSTMKQILPPGVGQLYVDETHSVGVIGERGEGLIHMLGMEDDVQLRVQGFGKAMGTSGGVLLCTPTVRHYLLHACRNQVFSTACTQSNIIAMDNTIDMLESPLGREQIRKVHQVSAYARQSIVQIVQNVPPQILRLEVDGPHLCTEGFYSPMVPLVTPLAVSLAGYLTASGYTFREMTQPIVPKGHERIRWTFHAANTTEEVDRFLSTLAVWIKKQISEVQPEAPQDARKQPLKGRRGINARL</sequence>
<accession>A0ABR2ZMF3</accession>